<sequence>MLVREATGTGSVLGHGQGKRSVTLLTEGGCHYPVISHYSYLDRCDRARSAPQNAGRIRGSRPMHRTTLLMAKGPWTAGEGFLTTSKKNFGGSKTLNPVRRPPLCPSMHRSQVRLDHPEARADPQPDPRGQNWHTHYAETFIEKPVIPANRLHMTSLVNRIDQQEGVDMKGSIRVDSGPPNYFTQYRRTHDKLGTVLGTGVPRDFPVRQEYNVITGETGGPAWRENNRRISGDKTMHVLRRHHTSLLG</sequence>
<organism evidence="1 2">
    <name type="scientific">Mya arenaria</name>
    <name type="common">Soft-shell clam</name>
    <dbReference type="NCBI Taxonomy" id="6604"/>
    <lineage>
        <taxon>Eukaryota</taxon>
        <taxon>Metazoa</taxon>
        <taxon>Spiralia</taxon>
        <taxon>Lophotrochozoa</taxon>
        <taxon>Mollusca</taxon>
        <taxon>Bivalvia</taxon>
        <taxon>Autobranchia</taxon>
        <taxon>Heteroconchia</taxon>
        <taxon>Euheterodonta</taxon>
        <taxon>Imparidentia</taxon>
        <taxon>Neoheterodontei</taxon>
        <taxon>Myida</taxon>
        <taxon>Myoidea</taxon>
        <taxon>Myidae</taxon>
        <taxon>Mya</taxon>
    </lineage>
</organism>
<dbReference type="Proteomes" id="UP001164746">
    <property type="component" value="Chromosome 2"/>
</dbReference>
<keyword evidence="2" id="KW-1185">Reference proteome</keyword>
<evidence type="ECO:0000313" key="1">
    <source>
        <dbReference type="EMBL" id="WAQ96568.1"/>
    </source>
</evidence>
<name>A0ABY7DKF0_MYAAR</name>
<protein>
    <submittedName>
        <fullName evidence="1">Uncharacterized protein</fullName>
    </submittedName>
</protein>
<dbReference type="EMBL" id="CP111013">
    <property type="protein sequence ID" value="WAQ96568.1"/>
    <property type="molecule type" value="Genomic_DNA"/>
</dbReference>
<proteinExistence type="predicted"/>
<evidence type="ECO:0000313" key="2">
    <source>
        <dbReference type="Proteomes" id="UP001164746"/>
    </source>
</evidence>
<gene>
    <name evidence="1" type="ORF">MAR_029258</name>
</gene>
<accession>A0ABY7DKF0</accession>
<reference evidence="1" key="1">
    <citation type="submission" date="2022-11" db="EMBL/GenBank/DDBJ databases">
        <title>Centuries of genome instability and evolution in soft-shell clam transmissible cancer (bioRxiv).</title>
        <authorList>
            <person name="Hart S.F.M."/>
            <person name="Yonemitsu M.A."/>
            <person name="Giersch R.M."/>
            <person name="Beal B.F."/>
            <person name="Arriagada G."/>
            <person name="Davis B.W."/>
            <person name="Ostrander E.A."/>
            <person name="Goff S.P."/>
            <person name="Metzger M.J."/>
        </authorList>
    </citation>
    <scope>NUCLEOTIDE SEQUENCE</scope>
    <source>
        <strain evidence="1">MELC-2E11</strain>
        <tissue evidence="1">Siphon/mantle</tissue>
    </source>
</reference>